<feature type="domain" description="Thioredoxin" evidence="1">
    <location>
        <begin position="40"/>
        <end position="164"/>
    </location>
</feature>
<dbReference type="InterPro" id="IPR036249">
    <property type="entry name" value="Thioredoxin-like_sf"/>
</dbReference>
<dbReference type="AlphaFoldDB" id="A0A8J2XU83"/>
<name>A0A8J2XU83_9BACT</name>
<dbReference type="PROSITE" id="PS51352">
    <property type="entry name" value="THIOREDOXIN_2"/>
    <property type="match status" value="1"/>
</dbReference>
<dbReference type="PROSITE" id="PS51257">
    <property type="entry name" value="PROKAR_LIPOPROTEIN"/>
    <property type="match status" value="1"/>
</dbReference>
<dbReference type="SUPFAM" id="SSF52833">
    <property type="entry name" value="Thioredoxin-like"/>
    <property type="match status" value="1"/>
</dbReference>
<gene>
    <name evidence="2" type="ORF">GCM10011511_54560</name>
</gene>
<dbReference type="EMBL" id="BMJC01000007">
    <property type="protein sequence ID" value="GGB23777.1"/>
    <property type="molecule type" value="Genomic_DNA"/>
</dbReference>
<keyword evidence="3" id="KW-1185">Reference proteome</keyword>
<reference evidence="2" key="2">
    <citation type="submission" date="2020-09" db="EMBL/GenBank/DDBJ databases">
        <authorList>
            <person name="Sun Q."/>
            <person name="Zhou Y."/>
        </authorList>
    </citation>
    <scope>NUCLEOTIDE SEQUENCE</scope>
    <source>
        <strain evidence="2">CGMCC 1.15448</strain>
    </source>
</reference>
<sequence>MCSTPKNVKDKSQIIMKKVIIPLLLTVLSGCHDPNKTITGLEGKPMPHFSIQLSDGITKLNTDSIPMGEPIVLFYFGPYCPYSRSQMQEMIDNMSSLQNIRFYLFTRASFQDMQVFYNYFHLQKYPNILVGVESSNVFNNYYNVPGAPYTAIYNTKKCLKQSLFGQSDVNVIRDIALK</sequence>
<evidence type="ECO:0000313" key="3">
    <source>
        <dbReference type="Proteomes" id="UP000607559"/>
    </source>
</evidence>
<reference evidence="2" key="1">
    <citation type="journal article" date="2014" name="Int. J. Syst. Evol. Microbiol.">
        <title>Complete genome sequence of Corynebacterium casei LMG S-19264T (=DSM 44701T), isolated from a smear-ripened cheese.</title>
        <authorList>
            <consortium name="US DOE Joint Genome Institute (JGI-PGF)"/>
            <person name="Walter F."/>
            <person name="Albersmeier A."/>
            <person name="Kalinowski J."/>
            <person name="Ruckert C."/>
        </authorList>
    </citation>
    <scope>NUCLEOTIDE SEQUENCE</scope>
    <source>
        <strain evidence="2">CGMCC 1.15448</strain>
    </source>
</reference>
<organism evidence="2 3">
    <name type="scientific">Puia dinghuensis</name>
    <dbReference type="NCBI Taxonomy" id="1792502"/>
    <lineage>
        <taxon>Bacteria</taxon>
        <taxon>Pseudomonadati</taxon>
        <taxon>Bacteroidota</taxon>
        <taxon>Chitinophagia</taxon>
        <taxon>Chitinophagales</taxon>
        <taxon>Chitinophagaceae</taxon>
        <taxon>Puia</taxon>
    </lineage>
</organism>
<proteinExistence type="predicted"/>
<dbReference type="InterPro" id="IPR013766">
    <property type="entry name" value="Thioredoxin_domain"/>
</dbReference>
<accession>A0A8J2XU83</accession>
<evidence type="ECO:0000259" key="1">
    <source>
        <dbReference type="PROSITE" id="PS51352"/>
    </source>
</evidence>
<protein>
    <recommendedName>
        <fullName evidence="1">Thioredoxin domain-containing protein</fullName>
    </recommendedName>
</protein>
<dbReference type="Proteomes" id="UP000607559">
    <property type="component" value="Unassembled WGS sequence"/>
</dbReference>
<comment type="caution">
    <text evidence="2">The sequence shown here is derived from an EMBL/GenBank/DDBJ whole genome shotgun (WGS) entry which is preliminary data.</text>
</comment>
<evidence type="ECO:0000313" key="2">
    <source>
        <dbReference type="EMBL" id="GGB23777.1"/>
    </source>
</evidence>
<dbReference type="Gene3D" id="3.40.30.10">
    <property type="entry name" value="Glutaredoxin"/>
    <property type="match status" value="1"/>
</dbReference>